<evidence type="ECO:0000313" key="3">
    <source>
        <dbReference type="Proteomes" id="UP000269505"/>
    </source>
</evidence>
<name>A0AAQ0MGK7_9STAP</name>
<organism evidence="2 3">
    <name type="scientific">Staphylococcus pseudoxylosus</name>
    <dbReference type="NCBI Taxonomy" id="2282419"/>
    <lineage>
        <taxon>Bacteria</taxon>
        <taxon>Bacillati</taxon>
        <taxon>Bacillota</taxon>
        <taxon>Bacilli</taxon>
        <taxon>Bacillales</taxon>
        <taxon>Staphylococcaceae</taxon>
        <taxon>Staphylococcus</taxon>
    </lineage>
</organism>
<dbReference type="EMBL" id="RCVN01000086">
    <property type="protein sequence ID" value="RMI83736.1"/>
    <property type="molecule type" value="Genomic_DNA"/>
</dbReference>
<dbReference type="AlphaFoldDB" id="A0AAQ0MGK7"/>
<sequence length="69" mass="8026">MSDSFETPQTVARQAPPSMGFSRQEHWSGLPFPSPGDLSNPKRHKLKLTKHYYCEYLGKTELKYFYVIC</sequence>
<feature type="compositionally biased region" description="Polar residues" evidence="1">
    <location>
        <begin position="1"/>
        <end position="12"/>
    </location>
</feature>
<accession>A0AAQ0MGK7</accession>
<proteinExistence type="predicted"/>
<protein>
    <submittedName>
        <fullName evidence="2">Uncharacterized protein</fullName>
    </submittedName>
</protein>
<feature type="region of interest" description="Disordered" evidence="1">
    <location>
        <begin position="1"/>
        <end position="42"/>
    </location>
</feature>
<dbReference type="Proteomes" id="UP000269505">
    <property type="component" value="Unassembled WGS sequence"/>
</dbReference>
<evidence type="ECO:0000313" key="2">
    <source>
        <dbReference type="EMBL" id="RMI83736.1"/>
    </source>
</evidence>
<reference evidence="2 3" key="1">
    <citation type="submission" date="2018-10" db="EMBL/GenBank/DDBJ databases">
        <title>Staphylococcus pseudoxylosus sp. nov., isolated from bovine mastitis.</title>
        <authorList>
            <person name="Macfadyen A.C."/>
            <person name="Leroy S."/>
            <person name="Harrison E.M."/>
            <person name="Parkhill J."/>
            <person name="Holmes M.A."/>
            <person name="Paterson G.K."/>
        </authorList>
    </citation>
    <scope>NUCLEOTIDE SEQUENCE [LARGE SCALE GENOMIC DNA]</scope>
    <source>
        <strain evidence="2 3">S04009</strain>
    </source>
</reference>
<evidence type="ECO:0000256" key="1">
    <source>
        <dbReference type="SAM" id="MobiDB-lite"/>
    </source>
</evidence>
<gene>
    <name evidence="2" type="ORF">D9V42_14910</name>
</gene>
<keyword evidence="3" id="KW-1185">Reference proteome</keyword>
<comment type="caution">
    <text evidence="2">The sequence shown here is derived from an EMBL/GenBank/DDBJ whole genome shotgun (WGS) entry which is preliminary data.</text>
</comment>